<dbReference type="PROSITE" id="PS50112">
    <property type="entry name" value="PAS"/>
    <property type="match status" value="2"/>
</dbReference>
<dbReference type="InterPro" id="IPR036641">
    <property type="entry name" value="HPT_dom_sf"/>
</dbReference>
<dbReference type="Pfam" id="PF02518">
    <property type="entry name" value="HATPase_c"/>
    <property type="match status" value="1"/>
</dbReference>
<evidence type="ECO:0000256" key="17">
    <source>
        <dbReference type="PROSITE-ProRule" id="PRU00169"/>
    </source>
</evidence>
<dbReference type="InterPro" id="IPR004358">
    <property type="entry name" value="Sig_transdc_His_kin-like_C"/>
</dbReference>
<evidence type="ECO:0000256" key="4">
    <source>
        <dbReference type="ARBA" id="ARBA00022475"/>
    </source>
</evidence>
<keyword evidence="12" id="KW-0843">Virulence</keyword>
<dbReference type="CDD" id="cd16922">
    <property type="entry name" value="HATPase_EvgS-ArcB-TorS-like"/>
    <property type="match status" value="1"/>
</dbReference>
<feature type="coiled-coil region" evidence="18">
    <location>
        <begin position="761"/>
        <end position="788"/>
    </location>
</feature>
<dbReference type="InterPro" id="IPR042240">
    <property type="entry name" value="CHASE_sf"/>
</dbReference>
<dbReference type="SMART" id="SM00448">
    <property type="entry name" value="REC"/>
    <property type="match status" value="2"/>
</dbReference>
<dbReference type="InterPro" id="IPR005467">
    <property type="entry name" value="His_kinase_dom"/>
</dbReference>
<dbReference type="Gene3D" id="2.10.70.100">
    <property type="match status" value="1"/>
</dbReference>
<dbReference type="Pfam" id="PF08447">
    <property type="entry name" value="PAS_3"/>
    <property type="match status" value="1"/>
</dbReference>
<dbReference type="GO" id="GO:0005524">
    <property type="term" value="F:ATP binding"/>
    <property type="evidence" value="ECO:0007669"/>
    <property type="project" value="UniProtKB-KW"/>
</dbReference>
<dbReference type="Pfam" id="PF00072">
    <property type="entry name" value="Response_reg"/>
    <property type="match status" value="2"/>
</dbReference>
<evidence type="ECO:0000259" key="25">
    <source>
        <dbReference type="PROSITE" id="PS50894"/>
    </source>
</evidence>
<dbReference type="SMART" id="SM00086">
    <property type="entry name" value="PAC"/>
    <property type="match status" value="3"/>
</dbReference>
<dbReference type="GO" id="GO:0006355">
    <property type="term" value="P:regulation of DNA-templated transcription"/>
    <property type="evidence" value="ECO:0007669"/>
    <property type="project" value="InterPro"/>
</dbReference>
<dbReference type="RefSeq" id="WP_155469295.1">
    <property type="nucleotide sequence ID" value="NZ_BMKG01000007.1"/>
</dbReference>
<keyword evidence="13 19" id="KW-0472">Membrane</keyword>
<dbReference type="SMART" id="SM00388">
    <property type="entry name" value="HisKA"/>
    <property type="match status" value="1"/>
</dbReference>
<accession>A0A6I3SS70</accession>
<comment type="subcellular location">
    <subcellularLocation>
        <location evidence="2">Cell membrane</location>
        <topology evidence="2">Multi-pass membrane protein</topology>
    </subcellularLocation>
</comment>
<evidence type="ECO:0000256" key="19">
    <source>
        <dbReference type="SAM" id="Phobius"/>
    </source>
</evidence>
<evidence type="ECO:0000256" key="12">
    <source>
        <dbReference type="ARBA" id="ARBA00023026"/>
    </source>
</evidence>
<evidence type="ECO:0000256" key="2">
    <source>
        <dbReference type="ARBA" id="ARBA00004651"/>
    </source>
</evidence>
<dbReference type="GO" id="GO:0005886">
    <property type="term" value="C:plasma membrane"/>
    <property type="evidence" value="ECO:0007669"/>
    <property type="project" value="UniProtKB-SubCell"/>
</dbReference>
<dbReference type="EMBL" id="WNKZ01000007">
    <property type="protein sequence ID" value="MTV51950.1"/>
    <property type="molecule type" value="Genomic_DNA"/>
</dbReference>
<dbReference type="PROSITE" id="PS50113">
    <property type="entry name" value="PAC"/>
    <property type="match status" value="3"/>
</dbReference>
<dbReference type="PANTHER" id="PTHR45339">
    <property type="entry name" value="HYBRID SIGNAL TRANSDUCTION HISTIDINE KINASE J"/>
    <property type="match status" value="1"/>
</dbReference>
<dbReference type="CDD" id="cd17546">
    <property type="entry name" value="REC_hyHK_CKI1_RcsC-like"/>
    <property type="match status" value="2"/>
</dbReference>
<dbReference type="Pfam" id="PF00989">
    <property type="entry name" value="PAS"/>
    <property type="match status" value="1"/>
</dbReference>
<dbReference type="InterPro" id="IPR036097">
    <property type="entry name" value="HisK_dim/P_sf"/>
</dbReference>
<keyword evidence="11" id="KW-0902">Two-component regulatory system</keyword>
<dbReference type="PANTHER" id="PTHR45339:SF1">
    <property type="entry name" value="HYBRID SIGNAL TRANSDUCTION HISTIDINE KINASE J"/>
    <property type="match status" value="1"/>
</dbReference>
<dbReference type="InterPro" id="IPR000700">
    <property type="entry name" value="PAS-assoc_C"/>
</dbReference>
<feature type="domain" description="Response regulatory" evidence="21">
    <location>
        <begin position="1171"/>
        <end position="1287"/>
    </location>
</feature>
<evidence type="ECO:0000256" key="14">
    <source>
        <dbReference type="ARBA" id="ARBA00058004"/>
    </source>
</evidence>
<feature type="modified residue" description="Phosphohistidine" evidence="16">
    <location>
        <position position="1351"/>
    </location>
</feature>
<feature type="modified residue" description="4-aspartylphosphate" evidence="17">
    <location>
        <position position="1079"/>
    </location>
</feature>
<dbReference type="Gene3D" id="1.10.287.130">
    <property type="match status" value="1"/>
</dbReference>
<proteinExistence type="predicted"/>
<dbReference type="Proteomes" id="UP000430634">
    <property type="component" value="Unassembled WGS sequence"/>
</dbReference>
<dbReference type="SUPFAM" id="SSF55874">
    <property type="entry name" value="ATPase domain of HSP90 chaperone/DNA topoisomerase II/histidine kinase"/>
    <property type="match status" value="1"/>
</dbReference>
<dbReference type="PROSITE" id="PS50894">
    <property type="entry name" value="HPT"/>
    <property type="match status" value="1"/>
</dbReference>
<reference evidence="26 27" key="1">
    <citation type="submission" date="2019-11" db="EMBL/GenBank/DDBJ databases">
        <title>Type strains purchased from KCTC, JCM and DSMZ.</title>
        <authorList>
            <person name="Lu H."/>
        </authorList>
    </citation>
    <scope>NUCLEOTIDE SEQUENCE [LARGE SCALE GENOMIC DNA]</scope>
    <source>
        <strain evidence="26 27">KCTC 52429</strain>
    </source>
</reference>
<dbReference type="NCBIfam" id="TIGR00229">
    <property type="entry name" value="sensory_box"/>
    <property type="match status" value="2"/>
</dbReference>
<dbReference type="InterPro" id="IPR003594">
    <property type="entry name" value="HATPase_dom"/>
</dbReference>
<comment type="caution">
    <text evidence="26">The sequence shown here is derived from an EMBL/GenBank/DDBJ whole genome shotgun (WGS) entry which is preliminary data.</text>
</comment>
<dbReference type="InterPro" id="IPR036890">
    <property type="entry name" value="HATPase_C_sf"/>
</dbReference>
<evidence type="ECO:0000256" key="16">
    <source>
        <dbReference type="PROSITE-ProRule" id="PRU00110"/>
    </source>
</evidence>
<dbReference type="CDD" id="cd00082">
    <property type="entry name" value="HisKA"/>
    <property type="match status" value="1"/>
</dbReference>
<organism evidence="26 27">
    <name type="scientific">Pseudoduganella buxea</name>
    <dbReference type="NCBI Taxonomy" id="1949069"/>
    <lineage>
        <taxon>Bacteria</taxon>
        <taxon>Pseudomonadati</taxon>
        <taxon>Pseudomonadota</taxon>
        <taxon>Betaproteobacteria</taxon>
        <taxon>Burkholderiales</taxon>
        <taxon>Oxalobacteraceae</taxon>
        <taxon>Telluria group</taxon>
        <taxon>Pseudoduganella</taxon>
    </lineage>
</organism>
<dbReference type="FunFam" id="3.30.565.10:FF:000010">
    <property type="entry name" value="Sensor histidine kinase RcsC"/>
    <property type="match status" value="1"/>
</dbReference>
<evidence type="ECO:0000256" key="15">
    <source>
        <dbReference type="ARBA" id="ARBA00070152"/>
    </source>
</evidence>
<comment type="function">
    <text evidence="14">Member of the two-component regulatory system BvgS/BvgA. Phosphorylates BvgA via a four-step phosphorelay in response to environmental signals.</text>
</comment>
<evidence type="ECO:0000256" key="10">
    <source>
        <dbReference type="ARBA" id="ARBA00022989"/>
    </source>
</evidence>
<dbReference type="Pfam" id="PF01627">
    <property type="entry name" value="Hpt"/>
    <property type="match status" value="1"/>
</dbReference>
<feature type="domain" description="HPt" evidence="25">
    <location>
        <begin position="1312"/>
        <end position="1409"/>
    </location>
</feature>
<keyword evidence="4" id="KW-1003">Cell membrane</keyword>
<evidence type="ECO:0000256" key="6">
    <source>
        <dbReference type="ARBA" id="ARBA00022692"/>
    </source>
</evidence>
<feature type="domain" description="PAS" evidence="22">
    <location>
        <begin position="491"/>
        <end position="547"/>
    </location>
</feature>
<dbReference type="InterPro" id="IPR013767">
    <property type="entry name" value="PAS_fold"/>
</dbReference>
<evidence type="ECO:0000259" key="23">
    <source>
        <dbReference type="PROSITE" id="PS50113"/>
    </source>
</evidence>
<dbReference type="GO" id="GO:0000155">
    <property type="term" value="F:phosphorelay sensor kinase activity"/>
    <property type="evidence" value="ECO:0007669"/>
    <property type="project" value="InterPro"/>
</dbReference>
<evidence type="ECO:0000256" key="8">
    <source>
        <dbReference type="ARBA" id="ARBA00022741"/>
    </source>
</evidence>
<feature type="domain" description="PAC" evidence="23">
    <location>
        <begin position="718"/>
        <end position="770"/>
    </location>
</feature>
<dbReference type="InterPro" id="IPR008207">
    <property type="entry name" value="Sig_transdc_His_kin_Hpt_dom"/>
</dbReference>
<dbReference type="Gene3D" id="3.30.450.20">
    <property type="entry name" value="PAS domain"/>
    <property type="match status" value="3"/>
</dbReference>
<keyword evidence="9" id="KW-0067">ATP-binding</keyword>
<dbReference type="SMART" id="SM00387">
    <property type="entry name" value="HATPase_c"/>
    <property type="match status" value="1"/>
</dbReference>
<dbReference type="InterPro" id="IPR000014">
    <property type="entry name" value="PAS"/>
</dbReference>
<comment type="catalytic activity">
    <reaction evidence="1">
        <text>ATP + protein L-histidine = ADP + protein N-phospho-L-histidine.</text>
        <dbReference type="EC" id="2.7.13.3"/>
    </reaction>
</comment>
<feature type="domain" description="CHASE" evidence="24">
    <location>
        <begin position="85"/>
        <end position="249"/>
    </location>
</feature>
<evidence type="ECO:0000259" key="24">
    <source>
        <dbReference type="PROSITE" id="PS50839"/>
    </source>
</evidence>
<dbReference type="InterPro" id="IPR011006">
    <property type="entry name" value="CheY-like_superfamily"/>
</dbReference>
<dbReference type="PRINTS" id="PR00344">
    <property type="entry name" value="BCTRLSENSOR"/>
</dbReference>
<dbReference type="PROSITE" id="PS50109">
    <property type="entry name" value="HIS_KIN"/>
    <property type="match status" value="1"/>
</dbReference>
<dbReference type="PROSITE" id="PS50839">
    <property type="entry name" value="CHASE"/>
    <property type="match status" value="1"/>
</dbReference>
<dbReference type="EC" id="2.7.13.3" evidence="3"/>
<dbReference type="CDD" id="cd00130">
    <property type="entry name" value="PAS"/>
    <property type="match status" value="3"/>
</dbReference>
<dbReference type="InterPro" id="IPR006189">
    <property type="entry name" value="CHASE_dom"/>
</dbReference>
<dbReference type="Gene3D" id="3.40.50.2300">
    <property type="match status" value="2"/>
</dbReference>
<dbReference type="Gene3D" id="3.30.565.10">
    <property type="entry name" value="Histidine kinase-like ATPase, C-terminal domain"/>
    <property type="match status" value="1"/>
</dbReference>
<evidence type="ECO:0000256" key="9">
    <source>
        <dbReference type="ARBA" id="ARBA00022840"/>
    </source>
</evidence>
<keyword evidence="7" id="KW-0732">Signal</keyword>
<evidence type="ECO:0000256" key="1">
    <source>
        <dbReference type="ARBA" id="ARBA00000085"/>
    </source>
</evidence>
<keyword evidence="8" id="KW-0547">Nucleotide-binding</keyword>
<dbReference type="Pfam" id="PF13426">
    <property type="entry name" value="PAS_9"/>
    <property type="match status" value="1"/>
</dbReference>
<evidence type="ECO:0000256" key="13">
    <source>
        <dbReference type="ARBA" id="ARBA00023136"/>
    </source>
</evidence>
<dbReference type="SUPFAM" id="SSF55785">
    <property type="entry name" value="PYP-like sensor domain (PAS domain)"/>
    <property type="match status" value="3"/>
</dbReference>
<evidence type="ECO:0000259" key="20">
    <source>
        <dbReference type="PROSITE" id="PS50109"/>
    </source>
</evidence>
<feature type="modified residue" description="4-aspartylphosphate" evidence="17">
    <location>
        <position position="1220"/>
    </location>
</feature>
<evidence type="ECO:0000256" key="3">
    <source>
        <dbReference type="ARBA" id="ARBA00012438"/>
    </source>
</evidence>
<sequence>MPKAPIAAPHDEPATRVALFSAGLVLVTGAALSIGAAFWQDRFNDAVILERLSAAAGTAADHAVQRMGVYQYGLRGLRGFILTVGPDVLRMPDLERYSRTRDIATEFPGARGLGFIRRVARAQAREFERHMQTGGIAGAKIRELAPHDGDRFVIEYIEPLAPNRAAVGFDIASEANRRQAALAAMDGGTAQLTAPITLLQESGKHQRSFLLLLPVYDGPGTPVTVQERRRSLKGWTYAPLVIDELLHTLGLDPTRIDLGVSDITDRHNEQVIVPLAPANVHPVYLYSTVVNVYGRQWRLKFHARPAFTMQQGTMPARWVLLGGLVVSSLAAALSGSIAGNRWRRRQITATHARLAAIVENSNDAILGNTLDGIVTTWNGGAEALFGYSKAEAVGRTVAELIVPIELRQEEADILARLARGETVAHFDTVRLCRDGSKVTVSVTASPIRDATGTVVGASKTVRDITERKSMEALAERTYKEMAIAVSNRTSQLRKLNILLDSVLGSLELAIIATDDRGVISVFNRGAENLLGYGAAEMVGRASLAMLVELGDIEARLDPAVLPVERDAGMRAVLRAACAREPETSEWTYLCKSGEKLPVSVAISALRDGPELTGYLSIAMDVSQLRRAQAELQRQHAELLLVRDHLLLAADVARLGVWSWRLDGRSPEWNAHMFAIYGIEPDPGGTGPGIDDWLAMVHPDDVIDARGRLDAIAQGQGEHDHVFRILRKDGQIRYLQSATRTEYDGEGMARQITGISLDVTERMELVNTLRQAKEEADAASQAKSNFLANMSHEIRTPLNAVLGMLQILKQSGLAPHQQDYAVKATSAARSLLQLLNDLLDYSKIEAGKLVLDVDRFNLRELLNDLSIILSGTLGAKEVEIMFDLDPTLPVELLGDRLRLQQVLINLTGNALKFTERGDVVLSVQRMQDSNEQRTRFTVSDTGIGIAPEQQQAIFESFTQAETSISRRFGGTGLGLVIAQRLVRMMGSELLLDSAPGVGSRFWFEVDLPATDDSLALVTPPPMKPVRVLVVDDNPLAAALLGRMVESLGWQVRLAGSGEEAIDTVAGVANGDGRFDVVLMDWNMPGLNGTGAARRIAELAGVERPPVIIMVTAYGREAMTSIQTEDGGAAIADMLTKPVMPHLIVDAVSRALKLAPGEHAHSFQGSHRLDGMHILLAEDNQLNQQVAYILLTQEGACVTVAENGREAVGYATNNLFDAVLMDMQMPVMDGLEATRHIRAVDRLKDLPIIAMTANAAQADRQACLAAGMNAHIAKPIDIGQVVDVLTETCQSRSAGEDACFVEPFADIMRRFGGAADIYARLLEALPEQAARLLATIDGSLDVAQHRDPAATLHTLKGTASTLGAQGLAEEIARLERGLREDPQSFSASMVAAIDAGLQRSMLALRRQLAAHGRPVGDSGNAACPHAAS</sequence>
<keyword evidence="18" id="KW-0175">Coiled coil</keyword>
<dbReference type="SUPFAM" id="SSF47226">
    <property type="entry name" value="Histidine-containing phosphotransfer domain, HPT domain"/>
    <property type="match status" value="1"/>
</dbReference>
<dbReference type="SMART" id="SM01079">
    <property type="entry name" value="CHASE"/>
    <property type="match status" value="1"/>
</dbReference>
<dbReference type="SUPFAM" id="SSF47384">
    <property type="entry name" value="Homodimeric domain of signal transducing histidine kinase"/>
    <property type="match status" value="1"/>
</dbReference>
<evidence type="ECO:0000259" key="22">
    <source>
        <dbReference type="PROSITE" id="PS50112"/>
    </source>
</evidence>
<dbReference type="InterPro" id="IPR035965">
    <property type="entry name" value="PAS-like_dom_sf"/>
</dbReference>
<dbReference type="SUPFAM" id="SSF52172">
    <property type="entry name" value="CheY-like"/>
    <property type="match status" value="2"/>
</dbReference>
<dbReference type="InterPro" id="IPR003661">
    <property type="entry name" value="HisK_dim/P_dom"/>
</dbReference>
<evidence type="ECO:0000256" key="5">
    <source>
        <dbReference type="ARBA" id="ARBA00022553"/>
    </source>
</evidence>
<dbReference type="OrthoDB" id="5290456at2"/>
<name>A0A6I3SS70_9BURK</name>
<evidence type="ECO:0000256" key="11">
    <source>
        <dbReference type="ARBA" id="ARBA00023012"/>
    </source>
</evidence>
<protein>
    <recommendedName>
        <fullName evidence="15">Virulence sensor protein BvgS</fullName>
        <ecNumber evidence="3">2.7.13.3</ecNumber>
    </recommendedName>
</protein>
<feature type="domain" description="Response regulatory" evidence="21">
    <location>
        <begin position="1025"/>
        <end position="1150"/>
    </location>
</feature>
<dbReference type="SMART" id="SM00091">
    <property type="entry name" value="PAS"/>
    <property type="match status" value="3"/>
</dbReference>
<dbReference type="Gene3D" id="3.30.450.350">
    <property type="entry name" value="CHASE domain"/>
    <property type="match status" value="1"/>
</dbReference>
<dbReference type="InterPro" id="IPR013655">
    <property type="entry name" value="PAS_fold_3"/>
</dbReference>
<dbReference type="PROSITE" id="PS50110">
    <property type="entry name" value="RESPONSE_REGULATORY"/>
    <property type="match status" value="2"/>
</dbReference>
<feature type="domain" description="Histidine kinase" evidence="20">
    <location>
        <begin position="788"/>
        <end position="1008"/>
    </location>
</feature>
<dbReference type="Pfam" id="PF00512">
    <property type="entry name" value="HisKA"/>
    <property type="match status" value="1"/>
</dbReference>
<dbReference type="Gene3D" id="1.20.120.160">
    <property type="entry name" value="HPT domain"/>
    <property type="match status" value="1"/>
</dbReference>
<feature type="domain" description="PAC" evidence="23">
    <location>
        <begin position="582"/>
        <end position="633"/>
    </location>
</feature>
<keyword evidence="6 19" id="KW-0812">Transmembrane</keyword>
<dbReference type="InterPro" id="IPR001789">
    <property type="entry name" value="Sig_transdc_resp-reg_receiver"/>
</dbReference>
<dbReference type="InterPro" id="IPR001610">
    <property type="entry name" value="PAC"/>
</dbReference>
<feature type="domain" description="PAC" evidence="23">
    <location>
        <begin position="422"/>
        <end position="476"/>
    </location>
</feature>
<dbReference type="Pfam" id="PF03924">
    <property type="entry name" value="CHASE"/>
    <property type="match status" value="1"/>
</dbReference>
<feature type="transmembrane region" description="Helical" evidence="19">
    <location>
        <begin position="17"/>
        <end position="39"/>
    </location>
</feature>
<feature type="domain" description="PAS" evidence="22">
    <location>
        <begin position="350"/>
        <end position="403"/>
    </location>
</feature>
<evidence type="ECO:0000313" key="27">
    <source>
        <dbReference type="Proteomes" id="UP000430634"/>
    </source>
</evidence>
<keyword evidence="10 19" id="KW-1133">Transmembrane helix</keyword>
<gene>
    <name evidence="26" type="ORF">GM672_04295</name>
</gene>
<evidence type="ECO:0000313" key="26">
    <source>
        <dbReference type="EMBL" id="MTV51950.1"/>
    </source>
</evidence>
<evidence type="ECO:0000256" key="18">
    <source>
        <dbReference type="SAM" id="Coils"/>
    </source>
</evidence>
<keyword evidence="5 17" id="KW-0597">Phosphoprotein</keyword>
<evidence type="ECO:0000256" key="7">
    <source>
        <dbReference type="ARBA" id="ARBA00022729"/>
    </source>
</evidence>
<evidence type="ECO:0000259" key="21">
    <source>
        <dbReference type="PROSITE" id="PS50110"/>
    </source>
</evidence>